<dbReference type="Pfam" id="PF04134">
    <property type="entry name" value="DCC1-like"/>
    <property type="match status" value="1"/>
</dbReference>
<dbReference type="InterPro" id="IPR007263">
    <property type="entry name" value="DCC1-like"/>
</dbReference>
<gene>
    <name evidence="1" type="ORF">ACFSW8_01495</name>
</gene>
<protein>
    <submittedName>
        <fullName evidence="1">Thiol-disulfide oxidoreductase DCC family protein</fullName>
    </submittedName>
</protein>
<dbReference type="RefSeq" id="WP_377090003.1">
    <property type="nucleotide sequence ID" value="NZ_JBHSJL010000014.1"/>
</dbReference>
<keyword evidence="2" id="KW-1185">Reference proteome</keyword>
<evidence type="ECO:0000313" key="2">
    <source>
        <dbReference type="Proteomes" id="UP001597389"/>
    </source>
</evidence>
<sequence>MKIDQEMRFLEVYYDGSCALCCRYKGWFEQQRAEVEVQFIDYASDAARKRFPELLEYEPARAMVVRSDSGMVYQGEEATLMTLWACPRYRYLAKILSKPMFLPLARWVYPLIANHRYKLSKLLLGEGKQGSGKDTDCGGGGCKF</sequence>
<name>A0ABW4Z6T2_9BACT</name>
<dbReference type="EMBL" id="JBHUJB010000009">
    <property type="protein sequence ID" value="MFD2157566.1"/>
    <property type="molecule type" value="Genomic_DNA"/>
</dbReference>
<dbReference type="Proteomes" id="UP001597389">
    <property type="component" value="Unassembled WGS sequence"/>
</dbReference>
<comment type="caution">
    <text evidence="1">The sequence shown here is derived from an EMBL/GenBank/DDBJ whole genome shotgun (WGS) entry which is preliminary data.</text>
</comment>
<organism evidence="1 2">
    <name type="scientific">Rubritalea tangerina</name>
    <dbReference type="NCBI Taxonomy" id="430798"/>
    <lineage>
        <taxon>Bacteria</taxon>
        <taxon>Pseudomonadati</taxon>
        <taxon>Verrucomicrobiota</taxon>
        <taxon>Verrucomicrobiia</taxon>
        <taxon>Verrucomicrobiales</taxon>
        <taxon>Rubritaleaceae</taxon>
        <taxon>Rubritalea</taxon>
    </lineage>
</organism>
<accession>A0ABW4Z6T2</accession>
<proteinExistence type="predicted"/>
<evidence type="ECO:0000313" key="1">
    <source>
        <dbReference type="EMBL" id="MFD2157566.1"/>
    </source>
</evidence>
<reference evidence="2" key="1">
    <citation type="journal article" date="2019" name="Int. J. Syst. Evol. Microbiol.">
        <title>The Global Catalogue of Microorganisms (GCM) 10K type strain sequencing project: providing services to taxonomists for standard genome sequencing and annotation.</title>
        <authorList>
            <consortium name="The Broad Institute Genomics Platform"/>
            <consortium name="The Broad Institute Genome Sequencing Center for Infectious Disease"/>
            <person name="Wu L."/>
            <person name="Ma J."/>
        </authorList>
    </citation>
    <scope>NUCLEOTIDE SEQUENCE [LARGE SCALE GENOMIC DNA]</scope>
    <source>
        <strain evidence="2">CCUG 57942</strain>
    </source>
</reference>